<proteinExistence type="predicted"/>
<protein>
    <submittedName>
        <fullName evidence="2">Uncharacterized protein</fullName>
    </submittedName>
</protein>
<accession>A0A329UHL2</accession>
<feature type="chain" id="PRO_5016405098" evidence="1">
    <location>
        <begin position="29"/>
        <end position="263"/>
    </location>
</feature>
<keyword evidence="1" id="KW-0732">Signal</keyword>
<sequence length="263" mass="28339">MKKQPHIRILAAALTLAFCILGSSSALAAPAATPTTRPEKEVVEPNDTTQTSLDYLEFLLRAGGPFRFQEAAIKRPADDADAGPAEGAVATLTIYSQTTNNTEPIDISGHSFVAVRNVSDHAIEVGGQEIAPGTGVTIGTRANRPEHEGIWYNLEGYYCYYISAFYPNLYSMQVSLDEEGLAVLNQNLTTADHWSTAFNCASFAAGLWNSVCSDHLSAGTPHSPKGLKASIRSYGGKLRYNESVPYDYIVSYGTARTPSADYS</sequence>
<name>A0A329UHL2_9FIRM</name>
<dbReference type="AlphaFoldDB" id="A0A329UHL2"/>
<dbReference type="RefSeq" id="WP_112145451.1">
    <property type="nucleotide sequence ID" value="NZ_PRLC01000011.1"/>
</dbReference>
<feature type="signal peptide" evidence="1">
    <location>
        <begin position="1"/>
        <end position="28"/>
    </location>
</feature>
<keyword evidence="3" id="KW-1185">Reference proteome</keyword>
<evidence type="ECO:0000256" key="1">
    <source>
        <dbReference type="SAM" id="SignalP"/>
    </source>
</evidence>
<reference evidence="2 3" key="1">
    <citation type="submission" date="2018-02" db="EMBL/GenBank/DDBJ databases">
        <title>Complete genome sequencing of Faecalibacterium prausnitzii strains isolated from the human gut.</title>
        <authorList>
            <person name="Fitzgerald B.C."/>
            <person name="Shkoporov A.N."/>
            <person name="Ross P.R."/>
            <person name="Hill C."/>
        </authorList>
    </citation>
    <scope>NUCLEOTIDE SEQUENCE [LARGE SCALE GENOMIC DNA]</scope>
    <source>
        <strain evidence="2 3">APC922/41-1</strain>
    </source>
</reference>
<comment type="caution">
    <text evidence="2">The sequence shown here is derived from an EMBL/GenBank/DDBJ whole genome shotgun (WGS) entry which is preliminary data.</text>
</comment>
<dbReference type="EMBL" id="PRLC01000011">
    <property type="protein sequence ID" value="RAW60444.1"/>
    <property type="molecule type" value="Genomic_DNA"/>
</dbReference>
<evidence type="ECO:0000313" key="3">
    <source>
        <dbReference type="Proteomes" id="UP000250429"/>
    </source>
</evidence>
<gene>
    <name evidence="2" type="ORF">C4N23_08570</name>
</gene>
<organism evidence="2 3">
    <name type="scientific">Faecalibacterium hattorii</name>
    <dbReference type="NCBI Taxonomy" id="2935520"/>
    <lineage>
        <taxon>Bacteria</taxon>
        <taxon>Bacillati</taxon>
        <taxon>Bacillota</taxon>
        <taxon>Clostridia</taxon>
        <taxon>Eubacteriales</taxon>
        <taxon>Oscillospiraceae</taxon>
        <taxon>Faecalibacterium</taxon>
    </lineage>
</organism>
<evidence type="ECO:0000313" key="2">
    <source>
        <dbReference type="EMBL" id="RAW60444.1"/>
    </source>
</evidence>
<dbReference type="Proteomes" id="UP000250429">
    <property type="component" value="Unassembled WGS sequence"/>
</dbReference>